<reference evidence="3 4" key="1">
    <citation type="submission" date="2019-02" db="EMBL/GenBank/DDBJ databases">
        <title>Genome sequences of Aliivibrio finisterrensis strains from farmed Atlantic salmon.</title>
        <authorList>
            <person name="Bowman J.P."/>
        </authorList>
    </citation>
    <scope>NUCLEOTIDE SEQUENCE [LARGE SCALE GENOMIC DNA]</scope>
    <source>
        <strain evidence="2 4">A21</strain>
        <strain evidence="1 3">A46</strain>
    </source>
</reference>
<dbReference type="RefSeq" id="WP_130049396.1">
    <property type="nucleotide sequence ID" value="NZ_SEZK01000063.1"/>
</dbReference>
<protein>
    <submittedName>
        <fullName evidence="1">Uncharacterized protein</fullName>
    </submittedName>
</protein>
<keyword evidence="4" id="KW-1185">Reference proteome</keyword>
<evidence type="ECO:0000313" key="4">
    <source>
        <dbReference type="Proteomes" id="UP000294166"/>
    </source>
</evidence>
<organism evidence="1 3">
    <name type="scientific">Aliivibrio finisterrensis</name>
    <dbReference type="NCBI Taxonomy" id="511998"/>
    <lineage>
        <taxon>Bacteria</taxon>
        <taxon>Pseudomonadati</taxon>
        <taxon>Pseudomonadota</taxon>
        <taxon>Gammaproteobacteria</taxon>
        <taxon>Vibrionales</taxon>
        <taxon>Vibrionaceae</taxon>
        <taxon>Aliivibrio</taxon>
    </lineage>
</organism>
<dbReference type="EMBL" id="SEZN01000030">
    <property type="protein sequence ID" value="RYU62749.1"/>
    <property type="molecule type" value="Genomic_DNA"/>
</dbReference>
<dbReference type="Proteomes" id="UP000294063">
    <property type="component" value="Unassembled WGS sequence"/>
</dbReference>
<proteinExistence type="predicted"/>
<evidence type="ECO:0000313" key="2">
    <source>
        <dbReference type="EMBL" id="RYU62749.1"/>
    </source>
</evidence>
<gene>
    <name evidence="2" type="ORF">ERW53_15195</name>
    <name evidence="1" type="ORF">ERW57_18460</name>
</gene>
<dbReference type="Proteomes" id="UP000294166">
    <property type="component" value="Unassembled WGS sequence"/>
</dbReference>
<comment type="caution">
    <text evidence="1">The sequence shown here is derived from an EMBL/GenBank/DDBJ whole genome shotgun (WGS) entry which is preliminary data.</text>
</comment>
<dbReference type="EMBL" id="SEZK01000063">
    <property type="protein sequence ID" value="RYU47460.1"/>
    <property type="molecule type" value="Genomic_DNA"/>
</dbReference>
<accession>A0A4Q5KR22</accession>
<evidence type="ECO:0000313" key="3">
    <source>
        <dbReference type="Proteomes" id="UP000294063"/>
    </source>
</evidence>
<sequence length="137" mass="15463">MNNMTNTLIANNESISVELSPCHLKSSFLVNGRKIKIPTSPLELCLLFSQKYNLILSSYRFTPCKSCITATLSKRLTSEIESFDEVLFVTFAINSSDLKSNHLQFDAEKEDYKIYLINNLSTLVALEEQLICIGDCL</sequence>
<evidence type="ECO:0000313" key="1">
    <source>
        <dbReference type="EMBL" id="RYU47460.1"/>
    </source>
</evidence>
<name>A0A4Q5KR22_9GAMM</name>
<dbReference type="AlphaFoldDB" id="A0A4Q5KR22"/>